<keyword evidence="5" id="KW-0698">rRNA processing</keyword>
<dbReference type="PANTHER" id="PTHR21321:SF1">
    <property type="entry name" value="EXOSOME COMPLEX COMPONENT RRP40"/>
    <property type="match status" value="1"/>
</dbReference>
<dbReference type="EMBL" id="RBNJ01016115">
    <property type="protein sequence ID" value="RUS24410.1"/>
    <property type="molecule type" value="Genomic_DNA"/>
</dbReference>
<dbReference type="Proteomes" id="UP000274822">
    <property type="component" value="Unassembled WGS sequence"/>
</dbReference>
<dbReference type="PANTHER" id="PTHR21321">
    <property type="entry name" value="PNAS-3 RELATED"/>
    <property type="match status" value="1"/>
</dbReference>
<dbReference type="Gene3D" id="2.40.50.140">
    <property type="entry name" value="Nucleic acid-binding proteins"/>
    <property type="match status" value="1"/>
</dbReference>
<dbReference type="GO" id="GO:0005730">
    <property type="term" value="C:nucleolus"/>
    <property type="evidence" value="ECO:0007669"/>
    <property type="project" value="UniProtKB-SubCell"/>
</dbReference>
<dbReference type="InterPro" id="IPR026699">
    <property type="entry name" value="Exosome_RNA_bind1/RRP40/RRP4"/>
</dbReference>
<sequence length="271" mass="29949">MPSTAAQIMQNVVLPGDPIPSHTGDDTTIKLGPGLTQDQDVITSMKAGVLNHLEGSNRWWVESNQQRYIPATGESVIGIVCGRLTEGFKVDIGAAQQALLPYLAFEGVTKKSRPNFLVGALVYARLSLANKDMEPELECVNPATGKADGFGELKGGFVFKCSLGLSRRFGPLLRYRVWVTSTNGCIPPNILVLIFVRPFRNTSLMDENTPILRFLAEQQIPFEITIGRNGRVWITSGSAKTTIMLANTLQNSEYLNERECREMVRKLMTMQ</sequence>
<dbReference type="GO" id="GO:0034475">
    <property type="term" value="P:U4 snRNA 3'-end processing"/>
    <property type="evidence" value="ECO:0007669"/>
    <property type="project" value="TreeGrafter"/>
</dbReference>
<dbReference type="InterPro" id="IPR004088">
    <property type="entry name" value="KH_dom_type_1"/>
</dbReference>
<dbReference type="GO" id="GO:0071038">
    <property type="term" value="P:TRAMP-dependent tRNA surveillance pathway"/>
    <property type="evidence" value="ECO:0007669"/>
    <property type="project" value="TreeGrafter"/>
</dbReference>
<feature type="domain" description="K Homology" evidence="10">
    <location>
        <begin position="204"/>
        <end position="239"/>
    </location>
</feature>
<keyword evidence="8" id="KW-0539">Nucleus</keyword>
<proteinExistence type="inferred from homology"/>
<evidence type="ECO:0000256" key="8">
    <source>
        <dbReference type="ARBA" id="ARBA00023242"/>
    </source>
</evidence>
<protein>
    <recommendedName>
        <fullName evidence="9">Ribosomal RNA-processing protein 40</fullName>
    </recommendedName>
</protein>
<dbReference type="CDD" id="cd05790">
    <property type="entry name" value="S1_Rrp40"/>
    <property type="match status" value="1"/>
</dbReference>
<evidence type="ECO:0000313" key="13">
    <source>
        <dbReference type="Proteomes" id="UP000274822"/>
    </source>
</evidence>
<dbReference type="GO" id="GO:0000176">
    <property type="term" value="C:nuclear exosome (RNase complex)"/>
    <property type="evidence" value="ECO:0007669"/>
    <property type="project" value="TreeGrafter"/>
</dbReference>
<dbReference type="InterPro" id="IPR049469">
    <property type="entry name" value="RRP40_KH-I"/>
</dbReference>
<evidence type="ECO:0000256" key="3">
    <source>
        <dbReference type="ARBA" id="ARBA00007841"/>
    </source>
</evidence>
<dbReference type="AlphaFoldDB" id="A0A433Q3P1"/>
<reference evidence="12 13" key="1">
    <citation type="journal article" date="2018" name="New Phytol.">
        <title>Phylogenomics of Endogonaceae and evolution of mycorrhizas within Mucoromycota.</title>
        <authorList>
            <person name="Chang Y."/>
            <person name="Desiro A."/>
            <person name="Na H."/>
            <person name="Sandor L."/>
            <person name="Lipzen A."/>
            <person name="Clum A."/>
            <person name="Barry K."/>
            <person name="Grigoriev I.V."/>
            <person name="Martin F.M."/>
            <person name="Stajich J.E."/>
            <person name="Smith M.E."/>
            <person name="Bonito G."/>
            <person name="Spatafora J.W."/>
        </authorList>
    </citation>
    <scope>NUCLEOTIDE SEQUENCE [LARGE SCALE GENOMIC DNA]</scope>
    <source>
        <strain evidence="12 13">AD002</strain>
    </source>
</reference>
<evidence type="ECO:0000256" key="4">
    <source>
        <dbReference type="ARBA" id="ARBA00022490"/>
    </source>
</evidence>
<gene>
    <name evidence="12" type="ORF">BC938DRAFT_473622</name>
</gene>
<dbReference type="CDD" id="cd22526">
    <property type="entry name" value="KH-I_Rrp40"/>
    <property type="match status" value="1"/>
</dbReference>
<evidence type="ECO:0000256" key="5">
    <source>
        <dbReference type="ARBA" id="ARBA00022552"/>
    </source>
</evidence>
<dbReference type="InterPro" id="IPR012340">
    <property type="entry name" value="NA-bd_OB-fold"/>
</dbReference>
<dbReference type="GO" id="GO:0071034">
    <property type="term" value="P:CUT catabolic process"/>
    <property type="evidence" value="ECO:0007669"/>
    <property type="project" value="TreeGrafter"/>
</dbReference>
<comment type="similarity">
    <text evidence="3">Belongs to the RRP40 family.</text>
</comment>
<evidence type="ECO:0000259" key="10">
    <source>
        <dbReference type="Pfam" id="PF15985"/>
    </source>
</evidence>
<dbReference type="InterPro" id="IPR036612">
    <property type="entry name" value="KH_dom_type_1_sf"/>
</dbReference>
<evidence type="ECO:0000259" key="11">
    <source>
        <dbReference type="Pfam" id="PF18311"/>
    </source>
</evidence>
<keyword evidence="6" id="KW-0271">Exosome</keyword>
<comment type="caution">
    <text evidence="12">The sequence shown here is derived from an EMBL/GenBank/DDBJ whole genome shotgun (WGS) entry which is preliminary data.</text>
</comment>
<dbReference type="SUPFAM" id="SSF110324">
    <property type="entry name" value="Ribosomal L27 protein-like"/>
    <property type="match status" value="1"/>
</dbReference>
<dbReference type="Pfam" id="PF21262">
    <property type="entry name" value="RRP40_S1"/>
    <property type="match status" value="1"/>
</dbReference>
<dbReference type="Pfam" id="PF18311">
    <property type="entry name" value="Rrp40_N"/>
    <property type="match status" value="1"/>
</dbReference>
<organism evidence="12 13">
    <name type="scientific">Jimgerdemannia flammicorona</name>
    <dbReference type="NCBI Taxonomy" id="994334"/>
    <lineage>
        <taxon>Eukaryota</taxon>
        <taxon>Fungi</taxon>
        <taxon>Fungi incertae sedis</taxon>
        <taxon>Mucoromycota</taxon>
        <taxon>Mucoromycotina</taxon>
        <taxon>Endogonomycetes</taxon>
        <taxon>Endogonales</taxon>
        <taxon>Endogonaceae</taxon>
        <taxon>Jimgerdemannia</taxon>
    </lineage>
</organism>
<comment type="subcellular location">
    <subcellularLocation>
        <location evidence="1">Cytoplasm</location>
    </subcellularLocation>
    <subcellularLocation>
        <location evidence="2">Nucleus</location>
        <location evidence="2">Nucleolus</location>
    </subcellularLocation>
</comment>
<dbReference type="Gene3D" id="3.30.1370.10">
    <property type="entry name" value="K Homology domain, type 1"/>
    <property type="match status" value="1"/>
</dbReference>
<evidence type="ECO:0000256" key="9">
    <source>
        <dbReference type="ARBA" id="ARBA00030615"/>
    </source>
</evidence>
<dbReference type="GO" id="GO:0071051">
    <property type="term" value="P:poly(A)-dependent snoRNA 3'-end processing"/>
    <property type="evidence" value="ECO:0007669"/>
    <property type="project" value="TreeGrafter"/>
</dbReference>
<keyword evidence="13" id="KW-1185">Reference proteome</keyword>
<keyword evidence="4" id="KW-0963">Cytoplasm</keyword>
<dbReference type="GO" id="GO:0000177">
    <property type="term" value="C:cytoplasmic exosome (RNase complex)"/>
    <property type="evidence" value="ECO:0007669"/>
    <property type="project" value="TreeGrafter"/>
</dbReference>
<feature type="domain" description="Exosome complex exonuclease Rrp40 N-terminal" evidence="11">
    <location>
        <begin position="29"/>
        <end position="67"/>
    </location>
</feature>
<evidence type="ECO:0000256" key="6">
    <source>
        <dbReference type="ARBA" id="ARBA00022835"/>
    </source>
</evidence>
<dbReference type="SUPFAM" id="SSF54791">
    <property type="entry name" value="Eukaryotic type KH-domain (KH-domain type I)"/>
    <property type="match status" value="1"/>
</dbReference>
<evidence type="ECO:0000256" key="7">
    <source>
        <dbReference type="ARBA" id="ARBA00022884"/>
    </source>
</evidence>
<dbReference type="InterPro" id="IPR037319">
    <property type="entry name" value="Rrp40_S1"/>
</dbReference>
<evidence type="ECO:0000256" key="2">
    <source>
        <dbReference type="ARBA" id="ARBA00004604"/>
    </source>
</evidence>
<dbReference type="InterPro" id="IPR041054">
    <property type="entry name" value="Rrp40_N_euk"/>
</dbReference>
<dbReference type="GO" id="GO:0003723">
    <property type="term" value="F:RNA binding"/>
    <property type="evidence" value="ECO:0007669"/>
    <property type="project" value="UniProtKB-KW"/>
</dbReference>
<keyword evidence="7" id="KW-0694">RNA-binding</keyword>
<dbReference type="FunFam" id="2.40.50.140:FF:000112">
    <property type="entry name" value="Exosome complex component RRP40"/>
    <property type="match status" value="1"/>
</dbReference>
<evidence type="ECO:0000256" key="1">
    <source>
        <dbReference type="ARBA" id="ARBA00004496"/>
    </source>
</evidence>
<name>A0A433Q3P1_9FUNG</name>
<dbReference type="Gene3D" id="2.40.50.100">
    <property type="match status" value="1"/>
</dbReference>
<evidence type="ECO:0000313" key="12">
    <source>
        <dbReference type="EMBL" id="RUS24410.1"/>
    </source>
</evidence>
<accession>A0A433Q3P1</accession>
<dbReference type="SUPFAM" id="SSF50249">
    <property type="entry name" value="Nucleic acid-binding proteins"/>
    <property type="match status" value="1"/>
</dbReference>
<dbReference type="GO" id="GO:0071035">
    <property type="term" value="P:nuclear polyadenylation-dependent rRNA catabolic process"/>
    <property type="evidence" value="ECO:0007669"/>
    <property type="project" value="TreeGrafter"/>
</dbReference>
<dbReference type="Pfam" id="PF15985">
    <property type="entry name" value="KH_6"/>
    <property type="match status" value="1"/>
</dbReference>
<dbReference type="GO" id="GO:0000467">
    <property type="term" value="P:exonucleolytic trimming to generate mature 3'-end of 5.8S rRNA from tricistronic rRNA transcript (SSU-rRNA, 5.8S rRNA, LSU-rRNA)"/>
    <property type="evidence" value="ECO:0007669"/>
    <property type="project" value="TreeGrafter"/>
</dbReference>